<dbReference type="GO" id="GO:0008168">
    <property type="term" value="F:methyltransferase activity"/>
    <property type="evidence" value="ECO:0007669"/>
    <property type="project" value="UniProtKB-KW"/>
</dbReference>
<dbReference type="InterPro" id="IPR038601">
    <property type="entry name" value="MttB-like_sf"/>
</dbReference>
<keyword evidence="3" id="KW-0808">Transferase</keyword>
<dbReference type="EMBL" id="LAZR01019640">
    <property type="protein sequence ID" value="KKL91797.1"/>
    <property type="molecule type" value="Genomic_DNA"/>
</dbReference>
<evidence type="ECO:0000256" key="2">
    <source>
        <dbReference type="ARBA" id="ARBA00022603"/>
    </source>
</evidence>
<evidence type="ECO:0000256" key="3">
    <source>
        <dbReference type="ARBA" id="ARBA00022679"/>
    </source>
</evidence>
<proteinExistence type="inferred from homology"/>
<evidence type="ECO:0000256" key="1">
    <source>
        <dbReference type="ARBA" id="ARBA00007137"/>
    </source>
</evidence>
<dbReference type="GO" id="GO:0032259">
    <property type="term" value="P:methylation"/>
    <property type="evidence" value="ECO:0007669"/>
    <property type="project" value="UniProtKB-KW"/>
</dbReference>
<organism evidence="4">
    <name type="scientific">marine sediment metagenome</name>
    <dbReference type="NCBI Taxonomy" id="412755"/>
    <lineage>
        <taxon>unclassified sequences</taxon>
        <taxon>metagenomes</taxon>
        <taxon>ecological metagenomes</taxon>
    </lineage>
</organism>
<gene>
    <name evidence="4" type="ORF">LCGC14_1891090</name>
</gene>
<dbReference type="AlphaFoldDB" id="A0A0F9IXN9"/>
<dbReference type="GO" id="GO:0015948">
    <property type="term" value="P:methanogenesis"/>
    <property type="evidence" value="ECO:0007669"/>
    <property type="project" value="InterPro"/>
</dbReference>
<protein>
    <submittedName>
        <fullName evidence="4">Uncharacterized protein</fullName>
    </submittedName>
</protein>
<comment type="caution">
    <text evidence="4">The sequence shown here is derived from an EMBL/GenBank/DDBJ whole genome shotgun (WGS) entry which is preliminary data.</text>
</comment>
<name>A0A0F9IXN9_9ZZZZ</name>
<dbReference type="Pfam" id="PF06253">
    <property type="entry name" value="MTTB"/>
    <property type="match status" value="1"/>
</dbReference>
<dbReference type="Gene3D" id="3.20.20.480">
    <property type="entry name" value="Trimethylamine methyltransferase-like"/>
    <property type="match status" value="1"/>
</dbReference>
<sequence length="137" mass="14933">MKSPRMKWSNMGKDLNSYIGGKYQPLTEKDIKAVHAGSLKLLSNTGFLIKSQRALDILDSKGANVDHEKRLVKIPPAMVEDAIASAPSEVRLFGRDDENELFLEGRTVHLGTGVLTSLQELAEAIVKAQPSSVAFKG</sequence>
<accession>A0A0F9IXN9</accession>
<reference evidence="4" key="1">
    <citation type="journal article" date="2015" name="Nature">
        <title>Complex archaea that bridge the gap between prokaryotes and eukaryotes.</title>
        <authorList>
            <person name="Spang A."/>
            <person name="Saw J.H."/>
            <person name="Jorgensen S.L."/>
            <person name="Zaremba-Niedzwiedzka K."/>
            <person name="Martijn J."/>
            <person name="Lind A.E."/>
            <person name="van Eijk R."/>
            <person name="Schleper C."/>
            <person name="Guy L."/>
            <person name="Ettema T.J."/>
        </authorList>
    </citation>
    <scope>NUCLEOTIDE SEQUENCE</scope>
</reference>
<evidence type="ECO:0000313" key="4">
    <source>
        <dbReference type="EMBL" id="KKL91797.1"/>
    </source>
</evidence>
<dbReference type="InterPro" id="IPR010426">
    <property type="entry name" value="MTTB_MeTrfase"/>
</dbReference>
<keyword evidence="2" id="KW-0489">Methyltransferase</keyword>
<feature type="non-terminal residue" evidence="4">
    <location>
        <position position="137"/>
    </location>
</feature>
<comment type="similarity">
    <text evidence="1">Belongs to the trimethylamine methyltransferase family.</text>
</comment>